<evidence type="ECO:0000256" key="1">
    <source>
        <dbReference type="ARBA" id="ARBA00004651"/>
    </source>
</evidence>
<dbReference type="PANTHER" id="PTHR21137">
    <property type="entry name" value="ODORANT RECEPTOR"/>
    <property type="match status" value="1"/>
</dbReference>
<dbReference type="InterPro" id="IPR004117">
    <property type="entry name" value="7tm6_olfct_rcpt"/>
</dbReference>
<dbReference type="AlphaFoldDB" id="A0A9P0GNR9"/>
<dbReference type="OrthoDB" id="8196465at2759"/>
<evidence type="ECO:0000313" key="11">
    <source>
        <dbReference type="EMBL" id="CAH1115628.1"/>
    </source>
</evidence>
<evidence type="ECO:0000256" key="4">
    <source>
        <dbReference type="ARBA" id="ARBA00022692"/>
    </source>
</evidence>
<feature type="transmembrane region" description="Helical" evidence="10">
    <location>
        <begin position="80"/>
        <end position="105"/>
    </location>
</feature>
<keyword evidence="7 10" id="KW-0472">Membrane</keyword>
<evidence type="ECO:0000256" key="2">
    <source>
        <dbReference type="ARBA" id="ARBA00022475"/>
    </source>
</evidence>
<dbReference type="GO" id="GO:0004984">
    <property type="term" value="F:olfactory receptor activity"/>
    <property type="evidence" value="ECO:0007669"/>
    <property type="project" value="InterPro"/>
</dbReference>
<keyword evidence="3" id="KW-0716">Sensory transduction</keyword>
<evidence type="ECO:0000313" key="12">
    <source>
        <dbReference type="Proteomes" id="UP001153636"/>
    </source>
</evidence>
<proteinExistence type="predicted"/>
<sequence>MTTKHGVFAYLFQATCVTMLLVFNLISDLFMVGFSLFLGVQCDRLCYQLENLKDKENIDIKKLAEYYKRILRFARNKDRLFGTVYFFFFFASLAAYSSTLFLLSITEPWTFRFFHMCEYVCAIFGMLFTPCWFGTTVTKKSEKIPMAAYSAGWVDAGKNFKNDLIIFMNMVQAPIQFRAWNLIPLSLESYMAVIKTSFSYYTVLNNLVEN</sequence>
<evidence type="ECO:0000256" key="8">
    <source>
        <dbReference type="ARBA" id="ARBA00023170"/>
    </source>
</evidence>
<keyword evidence="9" id="KW-0807">Transducer</keyword>
<evidence type="ECO:0000256" key="9">
    <source>
        <dbReference type="ARBA" id="ARBA00023224"/>
    </source>
</evidence>
<evidence type="ECO:0000256" key="5">
    <source>
        <dbReference type="ARBA" id="ARBA00022725"/>
    </source>
</evidence>
<dbReference type="EMBL" id="OV651821">
    <property type="protein sequence ID" value="CAH1115628.1"/>
    <property type="molecule type" value="Genomic_DNA"/>
</dbReference>
<feature type="transmembrane region" description="Helical" evidence="10">
    <location>
        <begin position="111"/>
        <end position="133"/>
    </location>
</feature>
<protein>
    <submittedName>
        <fullName evidence="11">Uncharacterized protein</fullName>
    </submittedName>
</protein>
<evidence type="ECO:0000256" key="7">
    <source>
        <dbReference type="ARBA" id="ARBA00023136"/>
    </source>
</evidence>
<evidence type="ECO:0000256" key="6">
    <source>
        <dbReference type="ARBA" id="ARBA00022989"/>
    </source>
</evidence>
<keyword evidence="12" id="KW-1185">Reference proteome</keyword>
<keyword evidence="2" id="KW-1003">Cell membrane</keyword>
<dbReference type="GO" id="GO:0005549">
    <property type="term" value="F:odorant binding"/>
    <property type="evidence" value="ECO:0007669"/>
    <property type="project" value="InterPro"/>
</dbReference>
<dbReference type="Pfam" id="PF02949">
    <property type="entry name" value="7tm_6"/>
    <property type="match status" value="1"/>
</dbReference>
<dbReference type="GO" id="GO:0005886">
    <property type="term" value="C:plasma membrane"/>
    <property type="evidence" value="ECO:0007669"/>
    <property type="project" value="UniProtKB-SubCell"/>
</dbReference>
<comment type="subcellular location">
    <subcellularLocation>
        <location evidence="1">Cell membrane</location>
        <topology evidence="1">Multi-pass membrane protein</topology>
    </subcellularLocation>
</comment>
<dbReference type="GO" id="GO:0007165">
    <property type="term" value="P:signal transduction"/>
    <property type="evidence" value="ECO:0007669"/>
    <property type="project" value="UniProtKB-KW"/>
</dbReference>
<keyword evidence="6 10" id="KW-1133">Transmembrane helix</keyword>
<evidence type="ECO:0000256" key="10">
    <source>
        <dbReference type="SAM" id="Phobius"/>
    </source>
</evidence>
<keyword evidence="4 10" id="KW-0812">Transmembrane</keyword>
<dbReference type="Proteomes" id="UP001153636">
    <property type="component" value="Chromosome 9"/>
</dbReference>
<organism evidence="11 12">
    <name type="scientific">Psylliodes chrysocephalus</name>
    <dbReference type="NCBI Taxonomy" id="3402493"/>
    <lineage>
        <taxon>Eukaryota</taxon>
        <taxon>Metazoa</taxon>
        <taxon>Ecdysozoa</taxon>
        <taxon>Arthropoda</taxon>
        <taxon>Hexapoda</taxon>
        <taxon>Insecta</taxon>
        <taxon>Pterygota</taxon>
        <taxon>Neoptera</taxon>
        <taxon>Endopterygota</taxon>
        <taxon>Coleoptera</taxon>
        <taxon>Polyphaga</taxon>
        <taxon>Cucujiformia</taxon>
        <taxon>Chrysomeloidea</taxon>
        <taxon>Chrysomelidae</taxon>
        <taxon>Galerucinae</taxon>
        <taxon>Alticini</taxon>
        <taxon>Psylliodes</taxon>
    </lineage>
</organism>
<feature type="transmembrane region" description="Helical" evidence="10">
    <location>
        <begin position="6"/>
        <end position="26"/>
    </location>
</feature>
<reference evidence="11" key="1">
    <citation type="submission" date="2022-01" db="EMBL/GenBank/DDBJ databases">
        <authorList>
            <person name="King R."/>
        </authorList>
    </citation>
    <scope>NUCLEOTIDE SEQUENCE</scope>
</reference>
<keyword evidence="5" id="KW-0552">Olfaction</keyword>
<evidence type="ECO:0000256" key="3">
    <source>
        <dbReference type="ARBA" id="ARBA00022606"/>
    </source>
</evidence>
<dbReference type="PANTHER" id="PTHR21137:SF35">
    <property type="entry name" value="ODORANT RECEPTOR 19A-RELATED"/>
    <property type="match status" value="1"/>
</dbReference>
<name>A0A9P0GNR9_9CUCU</name>
<accession>A0A9P0GNR9</accession>
<keyword evidence="8" id="KW-0675">Receptor</keyword>
<gene>
    <name evidence="11" type="ORF">PSYICH_LOCUS15616</name>
</gene>